<evidence type="ECO:0000256" key="7">
    <source>
        <dbReference type="ARBA" id="ARBA00023040"/>
    </source>
</evidence>
<feature type="transmembrane region" description="Helical" evidence="14">
    <location>
        <begin position="273"/>
        <end position="292"/>
    </location>
</feature>
<evidence type="ECO:0000256" key="2">
    <source>
        <dbReference type="ARBA" id="ARBA00022475"/>
    </source>
</evidence>
<keyword evidence="4 13" id="KW-0812">Transmembrane</keyword>
<sequence length="317" mass="35955">MHEKNQTLVNEIVLLGFPNLHNFKILLFSLFLLIYIMTVWENVLIIVLVSSSRNLQSPMYFFLQQLSLCDLLGSSNIVPLLLLTVINKGATISFADCVTQLYFLSVSETFECLLLAVMSYDRYVAICIPLRYTSIISHRVCVTIMLMLWTIAFGISVMTVNLIRTLQFCDQNTINHFFCDVLPILDLSCSDPSFVQLEVTVLTIPVVISPFIFIIISYTYIAHAILKIVSNTGRQKTFSTCSSHLAVVSIFYGTLTAIYAAPTRNQSQTISNTLSLFYTVVIPLANPAIYSLRNKDIEQALKNCRRQMKIKQDIWLM</sequence>
<evidence type="ECO:0000256" key="1">
    <source>
        <dbReference type="ARBA" id="ARBA00004651"/>
    </source>
</evidence>
<evidence type="ECO:0000259" key="15">
    <source>
        <dbReference type="PROSITE" id="PS50262"/>
    </source>
</evidence>
<protein>
    <recommendedName>
        <fullName evidence="14">Olfactory receptor</fullName>
    </recommendedName>
</protein>
<dbReference type="InterPro" id="IPR050939">
    <property type="entry name" value="Olfactory_GPCR1"/>
</dbReference>
<keyword evidence="6 14" id="KW-1133">Transmembrane helix</keyword>
<keyword evidence="7 13" id="KW-0297">G-protein coupled receptor</keyword>
<dbReference type="PROSITE" id="PS00237">
    <property type="entry name" value="G_PROTEIN_RECEP_F1_1"/>
    <property type="match status" value="1"/>
</dbReference>
<keyword evidence="11" id="KW-0325">Glycoprotein</keyword>
<evidence type="ECO:0000256" key="3">
    <source>
        <dbReference type="ARBA" id="ARBA00022606"/>
    </source>
</evidence>
<feature type="transmembrane region" description="Helical" evidence="14">
    <location>
        <begin position="101"/>
        <end position="120"/>
    </location>
</feature>
<evidence type="ECO:0000256" key="13">
    <source>
        <dbReference type="RuleBase" id="RU000688"/>
    </source>
</evidence>
<dbReference type="SUPFAM" id="SSF81321">
    <property type="entry name" value="Family A G protein-coupled receptor-like"/>
    <property type="match status" value="1"/>
</dbReference>
<comment type="similarity">
    <text evidence="13">Belongs to the G-protein coupled receptor 1 family.</text>
</comment>
<feature type="transmembrane region" description="Helical" evidence="14">
    <location>
        <begin position="238"/>
        <end position="261"/>
    </location>
</feature>
<evidence type="ECO:0000313" key="17">
    <source>
        <dbReference type="Proteomes" id="UP000694892"/>
    </source>
</evidence>
<dbReference type="PANTHER" id="PTHR24242">
    <property type="entry name" value="G-PROTEIN COUPLED RECEPTOR"/>
    <property type="match status" value="1"/>
</dbReference>
<dbReference type="PRINTS" id="PR00245">
    <property type="entry name" value="OLFACTORYR"/>
</dbReference>
<dbReference type="GO" id="GO:0004984">
    <property type="term" value="F:olfactory receptor activity"/>
    <property type="evidence" value="ECO:0007669"/>
    <property type="project" value="InterPro"/>
</dbReference>
<name>A0A974DFL3_XENLA</name>
<evidence type="ECO:0000256" key="4">
    <source>
        <dbReference type="ARBA" id="ARBA00022692"/>
    </source>
</evidence>
<evidence type="ECO:0000256" key="5">
    <source>
        <dbReference type="ARBA" id="ARBA00022725"/>
    </source>
</evidence>
<dbReference type="Gene3D" id="1.20.1070.10">
    <property type="entry name" value="Rhodopsin 7-helix transmembrane proteins"/>
    <property type="match status" value="1"/>
</dbReference>
<feature type="domain" description="G-protein coupled receptors family 1 profile" evidence="15">
    <location>
        <begin position="41"/>
        <end position="290"/>
    </location>
</feature>
<dbReference type="InterPro" id="IPR000276">
    <property type="entry name" value="GPCR_Rhodpsn"/>
</dbReference>
<dbReference type="AlphaFoldDB" id="A0A974DFL3"/>
<keyword evidence="10 13" id="KW-0675">Receptor</keyword>
<gene>
    <name evidence="16" type="ORF">XELAEV_18019633mg</name>
</gene>
<dbReference type="PRINTS" id="PR00237">
    <property type="entry name" value="GPCRRHODOPSN"/>
</dbReference>
<dbReference type="EMBL" id="CM004470">
    <property type="protein sequence ID" value="OCT91013.1"/>
    <property type="molecule type" value="Genomic_DNA"/>
</dbReference>
<dbReference type="OMA" id="TIMTEGC"/>
<accession>A0A974DFL3</accession>
<comment type="subcellular location">
    <subcellularLocation>
        <location evidence="1 14">Cell membrane</location>
        <topology evidence="1 14">Multi-pass membrane protein</topology>
    </subcellularLocation>
</comment>
<keyword evidence="12 13" id="KW-0807">Transducer</keyword>
<keyword evidence="8 14" id="KW-0472">Membrane</keyword>
<proteinExistence type="inferred from homology"/>
<evidence type="ECO:0000256" key="12">
    <source>
        <dbReference type="ARBA" id="ARBA00023224"/>
    </source>
</evidence>
<keyword evidence="3 14" id="KW-0716">Sensory transduction</keyword>
<keyword evidence="5 14" id="KW-0552">Olfaction</keyword>
<dbReference type="FunFam" id="1.20.1070.10:FF:000010">
    <property type="entry name" value="Olfactory receptor"/>
    <property type="match status" value="1"/>
</dbReference>
<evidence type="ECO:0000256" key="11">
    <source>
        <dbReference type="ARBA" id="ARBA00023180"/>
    </source>
</evidence>
<evidence type="ECO:0000256" key="14">
    <source>
        <dbReference type="RuleBase" id="RU363047"/>
    </source>
</evidence>
<dbReference type="GO" id="GO:0005886">
    <property type="term" value="C:plasma membrane"/>
    <property type="evidence" value="ECO:0007669"/>
    <property type="project" value="UniProtKB-SubCell"/>
</dbReference>
<dbReference type="InterPro" id="IPR017452">
    <property type="entry name" value="GPCR_Rhodpsn_7TM"/>
</dbReference>
<dbReference type="PROSITE" id="PS50262">
    <property type="entry name" value="G_PROTEIN_RECEP_F1_2"/>
    <property type="match status" value="1"/>
</dbReference>
<evidence type="ECO:0000313" key="16">
    <source>
        <dbReference type="EMBL" id="OCT91013.1"/>
    </source>
</evidence>
<dbReference type="InterPro" id="IPR000725">
    <property type="entry name" value="Olfact_rcpt"/>
</dbReference>
<dbReference type="PANTHER" id="PTHR24242:SF398">
    <property type="entry name" value="OLFACTORY RECEPTOR 11L1-LIKE"/>
    <property type="match status" value="1"/>
</dbReference>
<keyword evidence="2 14" id="KW-1003">Cell membrane</keyword>
<feature type="transmembrane region" description="Helical" evidence="14">
    <location>
        <begin position="61"/>
        <end position="86"/>
    </location>
</feature>
<feature type="transmembrane region" description="Helical" evidence="14">
    <location>
        <begin position="202"/>
        <end position="226"/>
    </location>
</feature>
<dbReference type="Proteomes" id="UP000694892">
    <property type="component" value="Chromosome 3L"/>
</dbReference>
<organism evidence="16 17">
    <name type="scientific">Xenopus laevis</name>
    <name type="common">African clawed frog</name>
    <dbReference type="NCBI Taxonomy" id="8355"/>
    <lineage>
        <taxon>Eukaryota</taxon>
        <taxon>Metazoa</taxon>
        <taxon>Chordata</taxon>
        <taxon>Craniata</taxon>
        <taxon>Vertebrata</taxon>
        <taxon>Euteleostomi</taxon>
        <taxon>Amphibia</taxon>
        <taxon>Batrachia</taxon>
        <taxon>Anura</taxon>
        <taxon>Pipoidea</taxon>
        <taxon>Pipidae</taxon>
        <taxon>Xenopodinae</taxon>
        <taxon>Xenopus</taxon>
        <taxon>Xenopus</taxon>
    </lineage>
</organism>
<reference evidence="17" key="1">
    <citation type="journal article" date="2016" name="Nature">
        <title>Genome evolution in the allotetraploid frog Xenopus laevis.</title>
        <authorList>
            <person name="Session A.M."/>
            <person name="Uno Y."/>
            <person name="Kwon T."/>
            <person name="Chapman J.A."/>
            <person name="Toyoda A."/>
            <person name="Takahashi S."/>
            <person name="Fukui A."/>
            <person name="Hikosaka A."/>
            <person name="Suzuki A."/>
            <person name="Kondo M."/>
            <person name="van Heeringen S.J."/>
            <person name="Quigley I."/>
            <person name="Heinz S."/>
            <person name="Ogino H."/>
            <person name="Ochi H."/>
            <person name="Hellsten U."/>
            <person name="Lyons J.B."/>
            <person name="Simakov O."/>
            <person name="Putnam N."/>
            <person name="Stites J."/>
            <person name="Kuroki Y."/>
            <person name="Tanaka T."/>
            <person name="Michiue T."/>
            <person name="Watanabe M."/>
            <person name="Bogdanovic O."/>
            <person name="Lister R."/>
            <person name="Georgiou G."/>
            <person name="Paranjpe S.S."/>
            <person name="van Kruijsbergen I."/>
            <person name="Shu S."/>
            <person name="Carlson J."/>
            <person name="Kinoshita T."/>
            <person name="Ohta Y."/>
            <person name="Mawaribuchi S."/>
            <person name="Jenkins J."/>
            <person name="Grimwood J."/>
            <person name="Schmutz J."/>
            <person name="Mitros T."/>
            <person name="Mozaffari S.V."/>
            <person name="Suzuki Y."/>
            <person name="Haramoto Y."/>
            <person name="Yamamoto T.S."/>
            <person name="Takagi C."/>
            <person name="Heald R."/>
            <person name="Miller K."/>
            <person name="Haudenschild C."/>
            <person name="Kitzman J."/>
            <person name="Nakayama T."/>
            <person name="Izutsu Y."/>
            <person name="Robert J."/>
            <person name="Fortriede J."/>
            <person name="Burns K."/>
            <person name="Lotay V."/>
            <person name="Karimi K."/>
            <person name="Yasuoka Y."/>
            <person name="Dichmann D.S."/>
            <person name="Flajnik M.F."/>
            <person name="Houston D.W."/>
            <person name="Shendure J."/>
            <person name="DuPasquier L."/>
            <person name="Vize P.D."/>
            <person name="Zorn A.M."/>
            <person name="Ito M."/>
            <person name="Marcotte E.M."/>
            <person name="Wallingford J.B."/>
            <person name="Ito Y."/>
            <person name="Asashima M."/>
            <person name="Ueno N."/>
            <person name="Matsuda Y."/>
            <person name="Veenstra G.J."/>
            <person name="Fujiyama A."/>
            <person name="Harland R.M."/>
            <person name="Taira M."/>
            <person name="Rokhsar D.S."/>
        </authorList>
    </citation>
    <scope>NUCLEOTIDE SEQUENCE [LARGE SCALE GENOMIC DNA]</scope>
    <source>
        <strain evidence="17">J</strain>
    </source>
</reference>
<feature type="transmembrane region" description="Helical" evidence="14">
    <location>
        <begin position="25"/>
        <end position="49"/>
    </location>
</feature>
<evidence type="ECO:0000256" key="10">
    <source>
        <dbReference type="ARBA" id="ARBA00023170"/>
    </source>
</evidence>
<evidence type="ECO:0000256" key="8">
    <source>
        <dbReference type="ARBA" id="ARBA00023136"/>
    </source>
</evidence>
<feature type="transmembrane region" description="Helical" evidence="14">
    <location>
        <begin position="140"/>
        <end position="163"/>
    </location>
</feature>
<evidence type="ECO:0000256" key="6">
    <source>
        <dbReference type="ARBA" id="ARBA00022989"/>
    </source>
</evidence>
<dbReference type="GO" id="GO:0004930">
    <property type="term" value="F:G protein-coupled receptor activity"/>
    <property type="evidence" value="ECO:0007669"/>
    <property type="project" value="UniProtKB-KW"/>
</dbReference>
<evidence type="ECO:0000256" key="9">
    <source>
        <dbReference type="ARBA" id="ARBA00023157"/>
    </source>
</evidence>
<dbReference type="Pfam" id="PF13853">
    <property type="entry name" value="7tm_4"/>
    <property type="match status" value="1"/>
</dbReference>
<keyword evidence="9" id="KW-1015">Disulfide bond</keyword>